<evidence type="ECO:0000313" key="3">
    <source>
        <dbReference type="EMBL" id="QSX08507.1"/>
    </source>
</evidence>
<dbReference type="PROSITE" id="PS51257">
    <property type="entry name" value="PROKAR_LIPOPROTEIN"/>
    <property type="match status" value="1"/>
</dbReference>
<evidence type="ECO:0008006" key="5">
    <source>
        <dbReference type="Google" id="ProtNLM"/>
    </source>
</evidence>
<gene>
    <name evidence="3" type="ORF">J0B03_12115</name>
</gene>
<protein>
    <recommendedName>
        <fullName evidence="5">Lipoprotein</fullName>
    </recommendedName>
</protein>
<reference evidence="3" key="1">
    <citation type="submission" date="2021-03" db="EMBL/GenBank/DDBJ databases">
        <title>Alkalibacter marinus sp. nov., isolated from tidal flat sediment.</title>
        <authorList>
            <person name="Namirimu T."/>
            <person name="Yang J.-A."/>
            <person name="Yang S.-H."/>
            <person name="Kim Y.-J."/>
            <person name="Kwon K.K."/>
        </authorList>
    </citation>
    <scope>NUCLEOTIDE SEQUENCE</scope>
    <source>
        <strain evidence="3">ES005</strain>
    </source>
</reference>
<feature type="signal peptide" evidence="2">
    <location>
        <begin position="1"/>
        <end position="19"/>
    </location>
</feature>
<dbReference type="RefSeq" id="WP_207299848.1">
    <property type="nucleotide sequence ID" value="NZ_CP071444.1"/>
</dbReference>
<evidence type="ECO:0000313" key="4">
    <source>
        <dbReference type="Proteomes" id="UP000663499"/>
    </source>
</evidence>
<evidence type="ECO:0000256" key="1">
    <source>
        <dbReference type="SAM" id="MobiDB-lite"/>
    </source>
</evidence>
<accession>A0A974XER7</accession>
<keyword evidence="2" id="KW-0732">Signal</keyword>
<dbReference type="EMBL" id="CP071444">
    <property type="protein sequence ID" value="QSX08507.1"/>
    <property type="molecule type" value="Genomic_DNA"/>
</dbReference>
<keyword evidence="4" id="KW-1185">Reference proteome</keyword>
<feature type="region of interest" description="Disordered" evidence="1">
    <location>
        <begin position="24"/>
        <end position="46"/>
    </location>
</feature>
<dbReference type="Proteomes" id="UP000663499">
    <property type="component" value="Chromosome"/>
</dbReference>
<dbReference type="KEGG" id="alka:J0B03_12115"/>
<sequence>MLKKMIAVGLVLLVLTSGAACSSTTAFSEDPAKETPTDETVDAGENVGQGLGIPGTFGEIKEVVGNEVTLLLMANAAEEEAPVPGSGMKRGSQGGDVLREYTGEELTILIPVGTPIVKRVQQSPTTETGTGAGTGPVEEEVALTELVKGSTLKIFYYDADKKSIEKILIQPPKN</sequence>
<proteinExistence type="predicted"/>
<evidence type="ECO:0000256" key="2">
    <source>
        <dbReference type="SAM" id="SignalP"/>
    </source>
</evidence>
<feature type="chain" id="PRO_5038557946" description="Lipoprotein" evidence="2">
    <location>
        <begin position="20"/>
        <end position="174"/>
    </location>
</feature>
<organism evidence="3 4">
    <name type="scientific">Alkalibacter rhizosphaerae</name>
    <dbReference type="NCBI Taxonomy" id="2815577"/>
    <lineage>
        <taxon>Bacteria</taxon>
        <taxon>Bacillati</taxon>
        <taxon>Bacillota</taxon>
        <taxon>Clostridia</taxon>
        <taxon>Eubacteriales</taxon>
        <taxon>Eubacteriaceae</taxon>
        <taxon>Alkalibacter</taxon>
    </lineage>
</organism>
<dbReference type="AlphaFoldDB" id="A0A974XER7"/>
<name>A0A974XER7_9FIRM</name>